<gene>
    <name evidence="2" type="ORF">SteCoe_21731</name>
</gene>
<sequence>MFRLKEINLKDLAATFNDSIIEDFTLSYEQNQLGNHEKALAKYISLLTLQKQMFEIFNNIGVTYYYLKKPIFSIEYFKKAISLNRCSYIPYYNWALVSINLHHYKNAILIIEDAYTSIRNPPSDLIDLMNHAKTQAFSKKGEKLDNFSSEISPTHYSSLSPSKSKKSIRKYISSSHLKYQIPESTINISPSKQTIPSVDRILSPVTKIQTFTNFGKKKRLKVKLESKDSPLPQKPFSFYPRSHYRTLLNLNEVDQLYQIEASNIPGIEKMFESSNETRKNVNHISKIQQYVSDENNVKIEFEDPQKLSTNNLTEQELKYIVHQFDFPDFIRDYVEIDKILYKLYFFLKFNYKVRKSIYTISQIKHYYSGEVIFKQGEIGDKLYVILKGSVSIEKEYPEFRNYSFIINSVYDGRQFGDLSLMGSLNNHPVNERVASCIASEESYFLSIPKKDYQRMLLDSQKEEIESRINFFSEIAIFKGFSLAVLITLATNVELTVFKLDEIIIEQGKFPKGLYIIYSGFAVLYTQGYRIHDRSYNEFLNRRKQQGSVSPINNPKYQKKYQLTPIKRDLYSSIDSFQPEQMSKIQRSLSKSDLKKLKKNKNSQYLVRDSLEFATIRATDYFGGRVLLHNDLAPELASKFTIVAKNSEVKIFIIEKQHLQYFSDDLVHQMKVILSKSFEIDCPPDVNSEQMIKTLHNWQAYRDNLIDGINRNKYLERYKDTFPFNRE</sequence>
<dbReference type="Pfam" id="PF00027">
    <property type="entry name" value="cNMP_binding"/>
    <property type="match status" value="1"/>
</dbReference>
<evidence type="ECO:0000313" key="3">
    <source>
        <dbReference type="Proteomes" id="UP000187209"/>
    </source>
</evidence>
<comment type="caution">
    <text evidence="2">The sequence shown here is derived from an EMBL/GenBank/DDBJ whole genome shotgun (WGS) entry which is preliminary data.</text>
</comment>
<dbReference type="PANTHER" id="PTHR23011">
    <property type="entry name" value="CYCLIC NUCLEOTIDE-BINDING DOMAIN CONTAINING PROTEIN"/>
    <property type="match status" value="1"/>
</dbReference>
<accession>A0A1R2BNW3</accession>
<dbReference type="PROSITE" id="PS50042">
    <property type="entry name" value="CNMP_BINDING_3"/>
    <property type="match status" value="2"/>
</dbReference>
<reference evidence="2 3" key="1">
    <citation type="submission" date="2016-11" db="EMBL/GenBank/DDBJ databases">
        <title>The macronuclear genome of Stentor coeruleus: a giant cell with tiny introns.</title>
        <authorList>
            <person name="Slabodnick M."/>
            <person name="Ruby J.G."/>
            <person name="Reiff S.B."/>
            <person name="Swart E.C."/>
            <person name="Gosai S."/>
            <person name="Prabakaran S."/>
            <person name="Witkowska E."/>
            <person name="Larue G.E."/>
            <person name="Fisher S."/>
            <person name="Freeman R.M."/>
            <person name="Gunawardena J."/>
            <person name="Chu W."/>
            <person name="Stover N.A."/>
            <person name="Gregory B.D."/>
            <person name="Nowacki M."/>
            <person name="Derisi J."/>
            <person name="Roy S.W."/>
            <person name="Marshall W.F."/>
            <person name="Sood P."/>
        </authorList>
    </citation>
    <scope>NUCLEOTIDE SEQUENCE [LARGE SCALE GENOMIC DNA]</scope>
    <source>
        <strain evidence="2">WM001</strain>
    </source>
</reference>
<dbReference type="SUPFAM" id="SSF51206">
    <property type="entry name" value="cAMP-binding domain-like"/>
    <property type="match status" value="2"/>
</dbReference>
<dbReference type="Gene3D" id="2.60.120.10">
    <property type="entry name" value="Jelly Rolls"/>
    <property type="match status" value="2"/>
</dbReference>
<dbReference type="InterPro" id="IPR011990">
    <property type="entry name" value="TPR-like_helical_dom_sf"/>
</dbReference>
<proteinExistence type="predicted"/>
<feature type="domain" description="Cyclic nucleotide-binding" evidence="1">
    <location>
        <begin position="345"/>
        <end position="473"/>
    </location>
</feature>
<evidence type="ECO:0000313" key="2">
    <source>
        <dbReference type="EMBL" id="OMJ78446.1"/>
    </source>
</evidence>
<dbReference type="PANTHER" id="PTHR23011:SF28">
    <property type="entry name" value="CYCLIC NUCLEOTIDE-BINDING DOMAIN CONTAINING PROTEIN"/>
    <property type="match status" value="1"/>
</dbReference>
<dbReference type="InterPro" id="IPR000595">
    <property type="entry name" value="cNMP-bd_dom"/>
</dbReference>
<dbReference type="InterPro" id="IPR014710">
    <property type="entry name" value="RmlC-like_jellyroll"/>
</dbReference>
<dbReference type="AlphaFoldDB" id="A0A1R2BNW3"/>
<dbReference type="Proteomes" id="UP000187209">
    <property type="component" value="Unassembled WGS sequence"/>
</dbReference>
<dbReference type="OrthoDB" id="429870at2759"/>
<evidence type="ECO:0000259" key="1">
    <source>
        <dbReference type="PROSITE" id="PS50042"/>
    </source>
</evidence>
<feature type="domain" description="Cyclic nucleotide-binding" evidence="1">
    <location>
        <begin position="476"/>
        <end position="519"/>
    </location>
</feature>
<dbReference type="Gene3D" id="1.25.40.10">
    <property type="entry name" value="Tetratricopeptide repeat domain"/>
    <property type="match status" value="1"/>
</dbReference>
<name>A0A1R2BNW3_9CILI</name>
<keyword evidence="3" id="KW-1185">Reference proteome</keyword>
<dbReference type="SMART" id="SM00100">
    <property type="entry name" value="cNMP"/>
    <property type="match status" value="1"/>
</dbReference>
<dbReference type="CDD" id="cd00038">
    <property type="entry name" value="CAP_ED"/>
    <property type="match status" value="1"/>
</dbReference>
<dbReference type="InterPro" id="IPR018490">
    <property type="entry name" value="cNMP-bd_dom_sf"/>
</dbReference>
<dbReference type="SUPFAM" id="SSF48452">
    <property type="entry name" value="TPR-like"/>
    <property type="match status" value="1"/>
</dbReference>
<protein>
    <recommendedName>
        <fullName evidence="1">Cyclic nucleotide-binding domain-containing protein</fullName>
    </recommendedName>
</protein>
<organism evidence="2 3">
    <name type="scientific">Stentor coeruleus</name>
    <dbReference type="NCBI Taxonomy" id="5963"/>
    <lineage>
        <taxon>Eukaryota</taxon>
        <taxon>Sar</taxon>
        <taxon>Alveolata</taxon>
        <taxon>Ciliophora</taxon>
        <taxon>Postciliodesmatophora</taxon>
        <taxon>Heterotrichea</taxon>
        <taxon>Heterotrichida</taxon>
        <taxon>Stentoridae</taxon>
        <taxon>Stentor</taxon>
    </lineage>
</organism>
<dbReference type="EMBL" id="MPUH01000521">
    <property type="protein sequence ID" value="OMJ78446.1"/>
    <property type="molecule type" value="Genomic_DNA"/>
</dbReference>